<reference evidence="2 3" key="1">
    <citation type="submission" date="2016-10" db="EMBL/GenBank/DDBJ databases">
        <title>Rodentibacter gen. nov. and new species.</title>
        <authorList>
            <person name="Christensen H."/>
        </authorList>
    </citation>
    <scope>NUCLEOTIDE SEQUENCE [LARGE SCALE GENOMIC DNA]</scope>
    <source>
        <strain evidence="2 3">CCUG17206</strain>
    </source>
</reference>
<dbReference type="Proteomes" id="UP000189433">
    <property type="component" value="Unassembled WGS sequence"/>
</dbReference>
<sequence>MQFRTLIDQRENFEIVGIPKGNIKKVCEILENYIESQNLKCRIYTKNRTVSGFTGVINPVFGAVALVGIGIHNMMTWNPDFEISRDLINNRIAVAYKK</sequence>
<evidence type="ECO:0000256" key="1">
    <source>
        <dbReference type="SAM" id="Phobius"/>
    </source>
</evidence>
<name>A0A1V3ILG2_9PAST</name>
<keyword evidence="3" id="KW-1185">Reference proteome</keyword>
<dbReference type="STRING" id="1908260.BKK50_07465"/>
<accession>A0A1V3ILG2</accession>
<dbReference type="AlphaFoldDB" id="A0A1V3ILG2"/>
<organism evidence="2 3">
    <name type="scientific">Rodentibacter rarus</name>
    <dbReference type="NCBI Taxonomy" id="1908260"/>
    <lineage>
        <taxon>Bacteria</taxon>
        <taxon>Pseudomonadati</taxon>
        <taxon>Pseudomonadota</taxon>
        <taxon>Gammaproteobacteria</taxon>
        <taxon>Pasteurellales</taxon>
        <taxon>Pasteurellaceae</taxon>
        <taxon>Rodentibacter</taxon>
    </lineage>
</organism>
<keyword evidence="1" id="KW-0472">Membrane</keyword>
<protein>
    <submittedName>
        <fullName evidence="2">Uncharacterized protein</fullName>
    </submittedName>
</protein>
<evidence type="ECO:0000313" key="2">
    <source>
        <dbReference type="EMBL" id="OOF42152.1"/>
    </source>
</evidence>
<keyword evidence="1" id="KW-1133">Transmembrane helix</keyword>
<evidence type="ECO:0000313" key="3">
    <source>
        <dbReference type="Proteomes" id="UP000189433"/>
    </source>
</evidence>
<feature type="transmembrane region" description="Helical" evidence="1">
    <location>
        <begin position="50"/>
        <end position="71"/>
    </location>
</feature>
<keyword evidence="1" id="KW-0812">Transmembrane</keyword>
<gene>
    <name evidence="2" type="ORF">BKK50_07465</name>
</gene>
<comment type="caution">
    <text evidence="2">The sequence shown here is derived from an EMBL/GenBank/DDBJ whole genome shotgun (WGS) entry which is preliminary data.</text>
</comment>
<proteinExistence type="predicted"/>
<dbReference type="EMBL" id="MLHJ01000067">
    <property type="protein sequence ID" value="OOF42152.1"/>
    <property type="molecule type" value="Genomic_DNA"/>
</dbReference>